<comment type="similarity">
    <text evidence="2">Belongs to the DsbD family.</text>
</comment>
<keyword evidence="5 7" id="KW-1133">Transmembrane helix</keyword>
<feature type="transmembrane region" description="Helical" evidence="7">
    <location>
        <begin position="194"/>
        <end position="216"/>
    </location>
</feature>
<evidence type="ECO:0000259" key="8">
    <source>
        <dbReference type="Pfam" id="PF02683"/>
    </source>
</evidence>
<evidence type="ECO:0000313" key="10">
    <source>
        <dbReference type="EMBL" id="QBI00457.1"/>
    </source>
</evidence>
<organism evidence="9 12">
    <name type="scientific">Pseudoduganella albidiflava</name>
    <dbReference type="NCBI Taxonomy" id="321983"/>
    <lineage>
        <taxon>Bacteria</taxon>
        <taxon>Pseudomonadati</taxon>
        <taxon>Pseudomonadota</taxon>
        <taxon>Betaproteobacteria</taxon>
        <taxon>Burkholderiales</taxon>
        <taxon>Oxalobacteraceae</taxon>
        <taxon>Telluria group</taxon>
        <taxon>Pseudoduganella</taxon>
    </lineage>
</organism>
<feature type="transmembrane region" description="Helical" evidence="7">
    <location>
        <begin position="43"/>
        <end position="67"/>
    </location>
</feature>
<proteinExistence type="inferred from homology"/>
<feature type="domain" description="Cytochrome C biogenesis protein transmembrane" evidence="8">
    <location>
        <begin position="9"/>
        <end position="207"/>
    </location>
</feature>
<dbReference type="RefSeq" id="WP_131144595.1">
    <property type="nucleotide sequence ID" value="NZ_BMWV01000002.1"/>
</dbReference>
<evidence type="ECO:0000256" key="1">
    <source>
        <dbReference type="ARBA" id="ARBA00004141"/>
    </source>
</evidence>
<dbReference type="Pfam" id="PF02683">
    <property type="entry name" value="DsbD_TM"/>
    <property type="match status" value="1"/>
</dbReference>
<dbReference type="InterPro" id="IPR051790">
    <property type="entry name" value="Cytochrome_c-biogenesis_DsbD"/>
</dbReference>
<reference evidence="9" key="3">
    <citation type="submission" date="2022-12" db="EMBL/GenBank/DDBJ databases">
        <authorList>
            <person name="Sun Q."/>
            <person name="Kim S."/>
        </authorList>
    </citation>
    <scope>NUCLEOTIDE SEQUENCE</scope>
    <source>
        <strain evidence="9">KCTC 12343</strain>
    </source>
</reference>
<protein>
    <submittedName>
        <fullName evidence="9 10">Cytochrome C biogenesis protein CcdA</fullName>
    </submittedName>
</protein>
<dbReference type="GO" id="GO:0016020">
    <property type="term" value="C:membrane"/>
    <property type="evidence" value="ECO:0007669"/>
    <property type="project" value="UniProtKB-SubCell"/>
</dbReference>
<evidence type="ECO:0000313" key="11">
    <source>
        <dbReference type="Proteomes" id="UP000292307"/>
    </source>
</evidence>
<comment type="subcellular location">
    <subcellularLocation>
        <location evidence="1">Membrane</location>
        <topology evidence="1">Multi-pass membrane protein</topology>
    </subcellularLocation>
</comment>
<dbReference type="PANTHER" id="PTHR31272">
    <property type="entry name" value="CYTOCHROME C-TYPE BIOGENESIS PROTEIN HI_1454-RELATED"/>
    <property type="match status" value="1"/>
</dbReference>
<dbReference type="EMBL" id="CP036401">
    <property type="protein sequence ID" value="QBI00457.1"/>
    <property type="molecule type" value="Genomic_DNA"/>
</dbReference>
<keyword evidence="3 7" id="KW-0812">Transmembrane</keyword>
<dbReference type="OrthoDB" id="9811352at2"/>
<reference evidence="10 11" key="2">
    <citation type="submission" date="2019-02" db="EMBL/GenBank/DDBJ databases">
        <title>Draft Genome Sequences of Six Type Strains of the Genus Massilia.</title>
        <authorList>
            <person name="Miess H."/>
            <person name="Frediansyhah A."/>
            <person name="Gross H."/>
        </authorList>
    </citation>
    <scope>NUCLEOTIDE SEQUENCE [LARGE SCALE GENOMIC DNA]</scope>
    <source>
        <strain evidence="10 11">DSM 17472</strain>
    </source>
</reference>
<dbReference type="PANTHER" id="PTHR31272:SF9">
    <property type="entry name" value="BLL1027 PROTEIN"/>
    <property type="match status" value="1"/>
</dbReference>
<name>A0A411WVE6_9BURK</name>
<feature type="transmembrane region" description="Helical" evidence="7">
    <location>
        <begin position="118"/>
        <end position="146"/>
    </location>
</feature>
<evidence type="ECO:0000256" key="4">
    <source>
        <dbReference type="ARBA" id="ARBA00022748"/>
    </source>
</evidence>
<evidence type="ECO:0000256" key="6">
    <source>
        <dbReference type="ARBA" id="ARBA00023136"/>
    </source>
</evidence>
<keyword evidence="6 7" id="KW-0472">Membrane</keyword>
<dbReference type="AlphaFoldDB" id="A0A411WVE6"/>
<evidence type="ECO:0000313" key="12">
    <source>
        <dbReference type="Proteomes" id="UP000628442"/>
    </source>
</evidence>
<keyword evidence="11" id="KW-1185">Reference proteome</keyword>
<evidence type="ECO:0000256" key="5">
    <source>
        <dbReference type="ARBA" id="ARBA00022989"/>
    </source>
</evidence>
<dbReference type="EMBL" id="BMWV01000002">
    <property type="protein sequence ID" value="GGY33171.1"/>
    <property type="molecule type" value="Genomic_DNA"/>
</dbReference>
<gene>
    <name evidence="10" type="ORF">EYF70_06005</name>
    <name evidence="9" type="ORF">GCM10007387_14320</name>
</gene>
<dbReference type="GO" id="GO:0017004">
    <property type="term" value="P:cytochrome complex assembly"/>
    <property type="evidence" value="ECO:0007669"/>
    <property type="project" value="UniProtKB-KW"/>
</dbReference>
<dbReference type="Proteomes" id="UP000628442">
    <property type="component" value="Unassembled WGS sequence"/>
</dbReference>
<feature type="transmembrane region" description="Helical" evidence="7">
    <location>
        <begin position="6"/>
        <end position="31"/>
    </location>
</feature>
<dbReference type="Proteomes" id="UP000292307">
    <property type="component" value="Chromosome"/>
</dbReference>
<evidence type="ECO:0000256" key="7">
    <source>
        <dbReference type="SAM" id="Phobius"/>
    </source>
</evidence>
<accession>A0A411WVE6</accession>
<dbReference type="InterPro" id="IPR003834">
    <property type="entry name" value="Cyt_c_assmbl_TM_dom"/>
</dbReference>
<sequence>MNHLEAPLALAAGVFTVASPCILPVLPILFGSAAGASGRNRPFMTMAGFIVTFTAFGLLLGAASSAVHVAQETLRNASLLLLGGFGLLRIWSRPYDWLMAKLPAFPLPSFRDSASGGFLLGASLGAVWTPCAGPVLASILVLVAGAQDIARSAWLLFLYAVGAAVPMLAILLGGQAVTGRVRLLARHSARLQQVFGVLIVATALAMYLQYDVLIYAKAADYFPDFF</sequence>
<evidence type="ECO:0000313" key="9">
    <source>
        <dbReference type="EMBL" id="GGY33171.1"/>
    </source>
</evidence>
<reference evidence="9" key="1">
    <citation type="journal article" date="2014" name="Int. J. Syst. Evol. Microbiol.">
        <title>Complete genome sequence of Corynebacterium casei LMG S-19264T (=DSM 44701T), isolated from a smear-ripened cheese.</title>
        <authorList>
            <consortium name="US DOE Joint Genome Institute (JGI-PGF)"/>
            <person name="Walter F."/>
            <person name="Albersmeier A."/>
            <person name="Kalinowski J."/>
            <person name="Ruckert C."/>
        </authorList>
    </citation>
    <scope>NUCLEOTIDE SEQUENCE</scope>
    <source>
        <strain evidence="9">KCTC 12343</strain>
    </source>
</reference>
<keyword evidence="4" id="KW-0201">Cytochrome c-type biogenesis</keyword>
<evidence type="ECO:0000256" key="2">
    <source>
        <dbReference type="ARBA" id="ARBA00006143"/>
    </source>
</evidence>
<evidence type="ECO:0000256" key="3">
    <source>
        <dbReference type="ARBA" id="ARBA00022692"/>
    </source>
</evidence>
<feature type="transmembrane region" description="Helical" evidence="7">
    <location>
        <begin position="152"/>
        <end position="173"/>
    </location>
</feature>